<comment type="caution">
    <text evidence="1">The sequence shown here is derived from an EMBL/GenBank/DDBJ whole genome shotgun (WGS) entry which is preliminary data.</text>
</comment>
<reference evidence="1" key="1">
    <citation type="submission" date="2020-10" db="EMBL/GenBank/DDBJ databases">
        <title>Taxonomic study of unclassified bacteria belonging to the class Ktedonobacteria.</title>
        <authorList>
            <person name="Yabe S."/>
            <person name="Wang C.M."/>
            <person name="Zheng Y."/>
            <person name="Sakai Y."/>
            <person name="Cavaletti L."/>
            <person name="Monciardini P."/>
            <person name="Donadio S."/>
        </authorList>
    </citation>
    <scope>NUCLEOTIDE SEQUENCE</scope>
    <source>
        <strain evidence="1">SOSP1-1</strain>
    </source>
</reference>
<organism evidence="1 2">
    <name type="scientific">Ktedonospora formicarum</name>
    <dbReference type="NCBI Taxonomy" id="2778364"/>
    <lineage>
        <taxon>Bacteria</taxon>
        <taxon>Bacillati</taxon>
        <taxon>Chloroflexota</taxon>
        <taxon>Ktedonobacteria</taxon>
        <taxon>Ktedonobacterales</taxon>
        <taxon>Ktedonobacteraceae</taxon>
        <taxon>Ktedonospora</taxon>
    </lineage>
</organism>
<dbReference type="SUPFAM" id="SSF48371">
    <property type="entry name" value="ARM repeat"/>
    <property type="match status" value="2"/>
</dbReference>
<gene>
    <name evidence="1" type="ORF">KSX_01850</name>
</gene>
<evidence type="ECO:0000313" key="1">
    <source>
        <dbReference type="EMBL" id="GHO42022.1"/>
    </source>
</evidence>
<accession>A0A8J3HWL7</accession>
<dbReference type="Proteomes" id="UP000612362">
    <property type="component" value="Unassembled WGS sequence"/>
</dbReference>
<evidence type="ECO:0008006" key="3">
    <source>
        <dbReference type="Google" id="ProtNLM"/>
    </source>
</evidence>
<dbReference type="Gene3D" id="1.25.10.10">
    <property type="entry name" value="Leucine-rich Repeat Variant"/>
    <property type="match status" value="1"/>
</dbReference>
<proteinExistence type="predicted"/>
<sequence>MPLMNAPFPQPIIDQLASMDPKARRSALLKIKRSYAGFQANQFLIQMLATEGKYTNRALIIQILGERKWTAVVDALMEVLLKDESKKVRLEAVSVLCTIQDRRAVDVLLMALVQDKSMNVREKAAHALGEWQERSAIQTLENLLAQTKGKSSYASLRKEMAWALGQFGDPDLVMPLLKNEHHWVRDEAATALACMHDPQVIEPLLDFLSNPMESGTVRRAALMGLSKFQDERIIPALIFALEYRFSTEPSGRGNLAADILRYTDLDLCAMLLATLQNPQLATPRWEVIRLLGDIGDQRASVPLLAHVLAYEQWYLNARRGAYGHSFYNVYDKFRANAYIVPEALSKLCTEETFMQLLELLNAPASVAGVRDLCARTLALLADPDVIQFLSHS</sequence>
<evidence type="ECO:0000313" key="2">
    <source>
        <dbReference type="Proteomes" id="UP000612362"/>
    </source>
</evidence>
<dbReference type="Pfam" id="PF13646">
    <property type="entry name" value="HEAT_2"/>
    <property type="match status" value="2"/>
</dbReference>
<dbReference type="Pfam" id="PF03130">
    <property type="entry name" value="HEAT_PBS"/>
    <property type="match status" value="1"/>
</dbReference>
<dbReference type="EMBL" id="BNJF01000001">
    <property type="protein sequence ID" value="GHO42022.1"/>
    <property type="molecule type" value="Genomic_DNA"/>
</dbReference>
<dbReference type="RefSeq" id="WP_220191618.1">
    <property type="nucleotide sequence ID" value="NZ_BNJF01000001.1"/>
</dbReference>
<dbReference type="GO" id="GO:0016491">
    <property type="term" value="F:oxidoreductase activity"/>
    <property type="evidence" value="ECO:0007669"/>
    <property type="project" value="TreeGrafter"/>
</dbReference>
<dbReference type="InterPro" id="IPR004155">
    <property type="entry name" value="PBS_lyase_HEAT"/>
</dbReference>
<dbReference type="InterPro" id="IPR011989">
    <property type="entry name" value="ARM-like"/>
</dbReference>
<name>A0A8J3HWL7_9CHLR</name>
<dbReference type="SMART" id="SM00567">
    <property type="entry name" value="EZ_HEAT"/>
    <property type="match status" value="6"/>
</dbReference>
<dbReference type="InterPro" id="IPR016024">
    <property type="entry name" value="ARM-type_fold"/>
</dbReference>
<dbReference type="PANTHER" id="PTHR12697">
    <property type="entry name" value="PBS LYASE HEAT-LIKE PROTEIN"/>
    <property type="match status" value="1"/>
</dbReference>
<keyword evidence="2" id="KW-1185">Reference proteome</keyword>
<dbReference type="AlphaFoldDB" id="A0A8J3HWL7"/>
<protein>
    <recommendedName>
        <fullName evidence="3">HEAT repeat domain-containing protein</fullName>
    </recommendedName>
</protein>
<dbReference type="PANTHER" id="PTHR12697:SF5">
    <property type="entry name" value="DEOXYHYPUSINE HYDROXYLASE"/>
    <property type="match status" value="1"/>
</dbReference>